<feature type="compositionally biased region" description="Polar residues" evidence="1">
    <location>
        <begin position="523"/>
        <end position="540"/>
    </location>
</feature>
<protein>
    <submittedName>
        <fullName evidence="2">Uncharacterized protein</fullName>
    </submittedName>
</protein>
<sequence>MWKSPTSTKADFSQYPTIVPLPLEELDVEEYIANPIRASYRVLPPGVRLDTTLINGEWLFTVIVPVNIAEIIQLDKDTKDKVFAGKLPPNVMFAESDRYIYNNRTLEASVGKFYFRAKIRPTRKMIDYVQLFNGVYVIRKYTWDKNYRAIAKNDGTATTPSFFKEARVTRYAIDAYEFNLDEGEDFPFIITRLSITLPLVVVRSVTGTGYNSKIEKAKRKALREGGNIVPTEVEDSADEDEETDNKSENSDEEPITDEEEDSYEDTAPEIISSKEKKELLATKKACEVEGLELTPHEQRLLDAREEYERAIPQPDKGQNTKIKIAKVTKAPIITLEEKADLLATKEAGEVEGYDLIPHEQRLLDAREEYDQVMAGARKFLEGIPPCTNESYKGKTPDDKIVTRAAKNAAAEIREGIHDIPDTYRRIIEQTARTKGMTGIHVVISEVGALIRAKPIKPDVLKYFDEFLIIYNTRLAIAGYPSNANIISSGTFTNIGSARKAATQLKHSNALETQQETSDEEIVSTPSKPVKQATTPKSTATKVPRASAAKKNRANTKFPDTISTEMVEVTPSSKKRAASTSTTTRKVAPKKFGQDSSDEELPDTPSSRPAKKAKLAKLSDSDEEEIAEDEPPEEPSQPKDTNATTEEHKNKSKAELDKLVKKELIKIILEIRKAAEPSKELEELQYITEQHDDLVTATKTYISNVYETLFEITDIHENLITPRLNPNNYSSSRPAFVKGATKAIESIGGAIDELPDRNLTLLKSTEALGKKVARGNMVRNVYKKTELKRWSSKWKDGETMDE</sequence>
<feature type="compositionally biased region" description="Basic and acidic residues" evidence="1">
    <location>
        <begin position="644"/>
        <end position="653"/>
    </location>
</feature>
<feature type="compositionally biased region" description="Acidic residues" evidence="1">
    <location>
        <begin position="250"/>
        <end position="267"/>
    </location>
</feature>
<name>A0A8H3UGU0_VENIN</name>
<dbReference type="Proteomes" id="UP000490939">
    <property type="component" value="Unassembled WGS sequence"/>
</dbReference>
<keyword evidence="3" id="KW-1185">Reference proteome</keyword>
<feature type="region of interest" description="Disordered" evidence="1">
    <location>
        <begin position="225"/>
        <end position="274"/>
    </location>
</feature>
<feature type="compositionally biased region" description="Acidic residues" evidence="1">
    <location>
        <begin position="232"/>
        <end position="243"/>
    </location>
</feature>
<proteinExistence type="predicted"/>
<dbReference type="EMBL" id="WNWR01000782">
    <property type="protein sequence ID" value="KAE9969298.1"/>
    <property type="molecule type" value="Genomic_DNA"/>
</dbReference>
<feature type="compositionally biased region" description="Acidic residues" evidence="1">
    <location>
        <begin position="620"/>
        <end position="632"/>
    </location>
</feature>
<evidence type="ECO:0000313" key="2">
    <source>
        <dbReference type="EMBL" id="KAE9969298.1"/>
    </source>
</evidence>
<gene>
    <name evidence="2" type="ORF">EG327_010700</name>
</gene>
<evidence type="ECO:0000313" key="3">
    <source>
        <dbReference type="Proteomes" id="UP000490939"/>
    </source>
</evidence>
<accession>A0A8H3UGU0</accession>
<organism evidence="2 3">
    <name type="scientific">Venturia inaequalis</name>
    <name type="common">Apple scab fungus</name>
    <dbReference type="NCBI Taxonomy" id="5025"/>
    <lineage>
        <taxon>Eukaryota</taxon>
        <taxon>Fungi</taxon>
        <taxon>Dikarya</taxon>
        <taxon>Ascomycota</taxon>
        <taxon>Pezizomycotina</taxon>
        <taxon>Dothideomycetes</taxon>
        <taxon>Pleosporomycetidae</taxon>
        <taxon>Venturiales</taxon>
        <taxon>Venturiaceae</taxon>
        <taxon>Venturia</taxon>
    </lineage>
</organism>
<reference evidence="2 3" key="1">
    <citation type="submission" date="2019-07" db="EMBL/GenBank/DDBJ databases">
        <title>Venturia inaequalis Genome Resource.</title>
        <authorList>
            <person name="Lichtner F.J."/>
        </authorList>
    </citation>
    <scope>NUCLEOTIDE SEQUENCE [LARGE SCALE GENOMIC DNA]</scope>
    <source>
        <strain evidence="2 3">DMI_063113</strain>
    </source>
</reference>
<feature type="region of interest" description="Disordered" evidence="1">
    <location>
        <begin position="505"/>
        <end position="653"/>
    </location>
</feature>
<feature type="compositionally biased region" description="Polar residues" evidence="1">
    <location>
        <begin position="505"/>
        <end position="515"/>
    </location>
</feature>
<evidence type="ECO:0000256" key="1">
    <source>
        <dbReference type="SAM" id="MobiDB-lite"/>
    </source>
</evidence>
<comment type="caution">
    <text evidence="2">The sequence shown here is derived from an EMBL/GenBank/DDBJ whole genome shotgun (WGS) entry which is preliminary data.</text>
</comment>
<dbReference type="AlphaFoldDB" id="A0A8H3UGU0"/>